<evidence type="ECO:0000256" key="6">
    <source>
        <dbReference type="ARBA" id="ARBA00022777"/>
    </source>
</evidence>
<feature type="compositionally biased region" description="Basic and acidic residues" evidence="10">
    <location>
        <begin position="77"/>
        <end position="104"/>
    </location>
</feature>
<dbReference type="Pfam" id="PF00069">
    <property type="entry name" value="Pkinase"/>
    <property type="match status" value="1"/>
</dbReference>
<dbReference type="FunFam" id="3.30.200.20:FF:000054">
    <property type="entry name" value="Cyclin-dependent kinase 11B"/>
    <property type="match status" value="1"/>
</dbReference>
<feature type="compositionally biased region" description="Acidic residues" evidence="10">
    <location>
        <begin position="258"/>
        <end position="281"/>
    </location>
</feature>
<dbReference type="AlphaFoldDB" id="A0AAN7P5J2"/>
<evidence type="ECO:0000256" key="10">
    <source>
        <dbReference type="SAM" id="MobiDB-lite"/>
    </source>
</evidence>
<dbReference type="PROSITE" id="PS00108">
    <property type="entry name" value="PROTEIN_KINASE_ST"/>
    <property type="match status" value="1"/>
</dbReference>
<evidence type="ECO:0000256" key="7">
    <source>
        <dbReference type="ARBA" id="ARBA00022840"/>
    </source>
</evidence>
<evidence type="ECO:0000256" key="5">
    <source>
        <dbReference type="ARBA" id="ARBA00022741"/>
    </source>
</evidence>
<feature type="region of interest" description="Disordered" evidence="10">
    <location>
        <begin position="1"/>
        <end position="20"/>
    </location>
</feature>
<sequence>MSFNESLRNPREDDEFHKMYRKEKCSSRVYKISSPDGSQNKLDVQTTSENNYYRSSGSLKDRSYHRKSEKHRKHKHNYDDYDSREFSRDKGRYHKEQSCTDHLPRSSSSYKKHRYNKLKSLSELSNKHSEIEEEYLRKNKRLKSDYREMEEWHSTLKSRITRPETKIQEEIQEYAKSYVKELKLVNPVENEIGNYNYFRQYPTEVKTRERRNSDTITGSETSDNEVEQPKMPDAVPETNENELVNNGGNSSKDSTPELNDDLQSEESNNEPLQLDESEELDETHTEINLDDLPPYYPAIQGCRSVNEFQLLNHINEGTYGVVYRARDKHNNDIVALKRLKMEKEKEGFPITSLREINTLLKGQHPNIVTVREIVVGNNMDKIFIVMDYLEHDLKSLIEVMRSKKQSFTAAEVKCLMKQLLCAVSYLHDNWILHRDLKTSNLLLSQNGILKVGDFGLAREYGSPLKSYTPIVVTLWYRAPELLLGIKPYSTTIDVWSVGCIFGELALMNAVFPGKSEIDELNRIFKLLGTPNKNTWPGFNKIATVQKIKLVQYPNNKLNQRFNMLSVQGQALLQHLLTCDPNQRITAEDAFNHPYFNEFPLALEPSSFPSWPTKNDVGHVEPTEAKKLDDNMGFHISASSMDNRKLPVGGGFNLKF</sequence>
<dbReference type="GO" id="GO:0005524">
    <property type="term" value="F:ATP binding"/>
    <property type="evidence" value="ECO:0007669"/>
    <property type="project" value="UniProtKB-KW"/>
</dbReference>
<keyword evidence="4" id="KW-0808">Transferase</keyword>
<evidence type="ECO:0000256" key="8">
    <source>
        <dbReference type="ARBA" id="ARBA00047811"/>
    </source>
</evidence>
<dbReference type="EMBL" id="JARPUR010000002">
    <property type="protein sequence ID" value="KAK4881275.1"/>
    <property type="molecule type" value="Genomic_DNA"/>
</dbReference>
<keyword evidence="13" id="KW-1185">Reference proteome</keyword>
<feature type="domain" description="Protein kinase" evidence="11">
    <location>
        <begin position="308"/>
        <end position="595"/>
    </location>
</feature>
<dbReference type="InterPro" id="IPR000719">
    <property type="entry name" value="Prot_kinase_dom"/>
</dbReference>
<keyword evidence="7" id="KW-0067">ATP-binding</keyword>
<evidence type="ECO:0000313" key="13">
    <source>
        <dbReference type="Proteomes" id="UP001353858"/>
    </source>
</evidence>
<keyword evidence="6" id="KW-0418">Kinase</keyword>
<dbReference type="SMART" id="SM00220">
    <property type="entry name" value="S_TKc"/>
    <property type="match status" value="1"/>
</dbReference>
<accession>A0AAN7P5J2</accession>
<dbReference type="FunFam" id="1.10.510.10:FF:000533">
    <property type="entry name" value="cyclin-dependent kinase 10"/>
    <property type="match status" value="1"/>
</dbReference>
<evidence type="ECO:0000256" key="9">
    <source>
        <dbReference type="ARBA" id="ARBA00048367"/>
    </source>
</evidence>
<dbReference type="Proteomes" id="UP001353858">
    <property type="component" value="Unassembled WGS sequence"/>
</dbReference>
<feature type="compositionally biased region" description="Basic residues" evidence="10">
    <location>
        <begin position="63"/>
        <end position="76"/>
    </location>
</feature>
<dbReference type="InterPro" id="IPR050108">
    <property type="entry name" value="CDK"/>
</dbReference>
<reference evidence="13" key="1">
    <citation type="submission" date="2023-01" db="EMBL/GenBank/DDBJ databases">
        <title>Key to firefly adult light organ development and bioluminescence: homeobox transcription factors regulate luciferase expression and transportation to peroxisome.</title>
        <authorList>
            <person name="Fu X."/>
        </authorList>
    </citation>
    <scope>NUCLEOTIDE SEQUENCE [LARGE SCALE GENOMIC DNA]</scope>
</reference>
<feature type="compositionally biased region" description="Polar residues" evidence="10">
    <location>
        <begin position="35"/>
        <end position="58"/>
    </location>
</feature>
<protein>
    <recommendedName>
        <fullName evidence="2">cyclin-dependent kinase</fullName>
        <ecNumber evidence="2">2.7.11.22</ecNumber>
    </recommendedName>
</protein>
<gene>
    <name evidence="12" type="ORF">RN001_004594</name>
</gene>
<dbReference type="GO" id="GO:0007346">
    <property type="term" value="P:regulation of mitotic cell cycle"/>
    <property type="evidence" value="ECO:0007669"/>
    <property type="project" value="TreeGrafter"/>
</dbReference>
<organism evidence="12 13">
    <name type="scientific">Aquatica leii</name>
    <dbReference type="NCBI Taxonomy" id="1421715"/>
    <lineage>
        <taxon>Eukaryota</taxon>
        <taxon>Metazoa</taxon>
        <taxon>Ecdysozoa</taxon>
        <taxon>Arthropoda</taxon>
        <taxon>Hexapoda</taxon>
        <taxon>Insecta</taxon>
        <taxon>Pterygota</taxon>
        <taxon>Neoptera</taxon>
        <taxon>Endopterygota</taxon>
        <taxon>Coleoptera</taxon>
        <taxon>Polyphaga</taxon>
        <taxon>Elateriformia</taxon>
        <taxon>Elateroidea</taxon>
        <taxon>Lampyridae</taxon>
        <taxon>Luciolinae</taxon>
        <taxon>Aquatica</taxon>
    </lineage>
</organism>
<dbReference type="GO" id="GO:0004693">
    <property type="term" value="F:cyclin-dependent protein serine/threonine kinase activity"/>
    <property type="evidence" value="ECO:0007669"/>
    <property type="project" value="UniProtKB-EC"/>
</dbReference>
<evidence type="ECO:0000313" key="12">
    <source>
        <dbReference type="EMBL" id="KAK4881275.1"/>
    </source>
</evidence>
<name>A0AAN7P5J2_9COLE</name>
<comment type="catalytic activity">
    <reaction evidence="8">
        <text>L-threonyl-[protein] + ATP = O-phospho-L-threonyl-[protein] + ADP + H(+)</text>
        <dbReference type="Rhea" id="RHEA:46608"/>
        <dbReference type="Rhea" id="RHEA-COMP:11060"/>
        <dbReference type="Rhea" id="RHEA-COMP:11605"/>
        <dbReference type="ChEBI" id="CHEBI:15378"/>
        <dbReference type="ChEBI" id="CHEBI:30013"/>
        <dbReference type="ChEBI" id="CHEBI:30616"/>
        <dbReference type="ChEBI" id="CHEBI:61977"/>
        <dbReference type="ChEBI" id="CHEBI:456216"/>
        <dbReference type="EC" id="2.7.11.22"/>
    </reaction>
</comment>
<dbReference type="InterPro" id="IPR011009">
    <property type="entry name" value="Kinase-like_dom_sf"/>
</dbReference>
<keyword evidence="5" id="KW-0547">Nucleotide-binding</keyword>
<dbReference type="PANTHER" id="PTHR24056">
    <property type="entry name" value="CELL DIVISION PROTEIN KINASE"/>
    <property type="match status" value="1"/>
</dbReference>
<dbReference type="InterPro" id="IPR008271">
    <property type="entry name" value="Ser/Thr_kinase_AS"/>
</dbReference>
<feature type="region of interest" description="Disordered" evidence="10">
    <location>
        <begin position="29"/>
        <end position="114"/>
    </location>
</feature>
<feature type="compositionally biased region" description="Polar residues" evidence="10">
    <location>
        <begin position="241"/>
        <end position="257"/>
    </location>
</feature>
<dbReference type="EC" id="2.7.11.22" evidence="2"/>
<evidence type="ECO:0000256" key="4">
    <source>
        <dbReference type="ARBA" id="ARBA00022679"/>
    </source>
</evidence>
<dbReference type="Gene3D" id="3.30.200.20">
    <property type="entry name" value="Phosphorylase Kinase, domain 1"/>
    <property type="match status" value="1"/>
</dbReference>
<keyword evidence="3" id="KW-0723">Serine/threonine-protein kinase</keyword>
<evidence type="ECO:0000259" key="11">
    <source>
        <dbReference type="PROSITE" id="PS50011"/>
    </source>
</evidence>
<feature type="compositionally biased region" description="Basic and acidic residues" evidence="10">
    <location>
        <begin position="8"/>
        <end position="20"/>
    </location>
</feature>
<dbReference type="PANTHER" id="PTHR24056:SF107">
    <property type="entry name" value="CYCLIN-DEPENDENT KINASE 11A-RELATED"/>
    <property type="match status" value="1"/>
</dbReference>
<dbReference type="Gene3D" id="1.10.510.10">
    <property type="entry name" value="Transferase(Phosphotransferase) domain 1"/>
    <property type="match status" value="1"/>
</dbReference>
<evidence type="ECO:0000256" key="2">
    <source>
        <dbReference type="ARBA" id="ARBA00012425"/>
    </source>
</evidence>
<comment type="similarity">
    <text evidence="1">Belongs to the protein kinase superfamily. CMGC Ser/Thr protein kinase family. CDC2/CDKX subfamily.</text>
</comment>
<proteinExistence type="inferred from homology"/>
<dbReference type="GO" id="GO:0040019">
    <property type="term" value="P:positive regulation of embryonic development"/>
    <property type="evidence" value="ECO:0007669"/>
    <property type="project" value="UniProtKB-ARBA"/>
</dbReference>
<comment type="catalytic activity">
    <reaction evidence="9">
        <text>L-seryl-[protein] + ATP = O-phospho-L-seryl-[protein] + ADP + H(+)</text>
        <dbReference type="Rhea" id="RHEA:17989"/>
        <dbReference type="Rhea" id="RHEA-COMP:9863"/>
        <dbReference type="Rhea" id="RHEA-COMP:11604"/>
        <dbReference type="ChEBI" id="CHEBI:15378"/>
        <dbReference type="ChEBI" id="CHEBI:29999"/>
        <dbReference type="ChEBI" id="CHEBI:30616"/>
        <dbReference type="ChEBI" id="CHEBI:83421"/>
        <dbReference type="ChEBI" id="CHEBI:456216"/>
        <dbReference type="EC" id="2.7.11.22"/>
    </reaction>
</comment>
<dbReference type="GO" id="GO:0005634">
    <property type="term" value="C:nucleus"/>
    <property type="evidence" value="ECO:0007669"/>
    <property type="project" value="TreeGrafter"/>
</dbReference>
<dbReference type="CDD" id="cd07843">
    <property type="entry name" value="STKc_CDC2L1"/>
    <property type="match status" value="1"/>
</dbReference>
<dbReference type="SUPFAM" id="SSF56112">
    <property type="entry name" value="Protein kinase-like (PK-like)"/>
    <property type="match status" value="1"/>
</dbReference>
<feature type="region of interest" description="Disordered" evidence="10">
    <location>
        <begin position="206"/>
        <end position="281"/>
    </location>
</feature>
<comment type="caution">
    <text evidence="12">The sequence shown here is derived from an EMBL/GenBank/DDBJ whole genome shotgun (WGS) entry which is preliminary data.</text>
</comment>
<evidence type="ECO:0000256" key="3">
    <source>
        <dbReference type="ARBA" id="ARBA00022527"/>
    </source>
</evidence>
<evidence type="ECO:0000256" key="1">
    <source>
        <dbReference type="ARBA" id="ARBA00006485"/>
    </source>
</evidence>
<dbReference type="PROSITE" id="PS50011">
    <property type="entry name" value="PROTEIN_KINASE_DOM"/>
    <property type="match status" value="1"/>
</dbReference>
<dbReference type="InterPro" id="IPR045267">
    <property type="entry name" value="CDK11/PITSLRE_STKc"/>
</dbReference>